<keyword evidence="4" id="KW-0963">Cytoplasm</keyword>
<dbReference type="PANTHER" id="PTHR11469:SF1">
    <property type="entry name" value="GLUCOSE-6-PHOSPHATE ISOMERASE"/>
    <property type="match status" value="1"/>
</dbReference>
<dbReference type="RefSeq" id="WP_354695772.1">
    <property type="nucleotide sequence ID" value="NZ_JAZHOG010000008.1"/>
</dbReference>
<dbReference type="CDD" id="cd05016">
    <property type="entry name" value="SIS_PGI_2"/>
    <property type="match status" value="1"/>
</dbReference>
<dbReference type="EMBL" id="JAZHOG010000008">
    <property type="protein sequence ID" value="MEJ8568449.1"/>
    <property type="molecule type" value="Genomic_DNA"/>
</dbReference>
<reference evidence="6 7" key="1">
    <citation type="submission" date="2024-02" db="EMBL/GenBank/DDBJ databases">
        <title>A novel Wenzhouxiangellaceae bacterium, isolated from coastal sediments.</title>
        <authorList>
            <person name="Du Z.-J."/>
            <person name="Ye Y.-Q."/>
            <person name="Zhang X.-Y."/>
        </authorList>
    </citation>
    <scope>NUCLEOTIDE SEQUENCE [LARGE SCALE GENOMIC DNA]</scope>
    <source>
        <strain evidence="6 7">CH-27</strain>
    </source>
</reference>
<dbReference type="PRINTS" id="PR00662">
    <property type="entry name" value="G6PISOMERASE"/>
</dbReference>
<dbReference type="GO" id="GO:0006096">
    <property type="term" value="P:glycolytic process"/>
    <property type="evidence" value="ECO:0007669"/>
    <property type="project" value="UniProtKB-UniRule"/>
</dbReference>
<dbReference type="GO" id="GO:0005829">
    <property type="term" value="C:cytosol"/>
    <property type="evidence" value="ECO:0007669"/>
    <property type="project" value="TreeGrafter"/>
</dbReference>
<dbReference type="HAMAP" id="MF_00473">
    <property type="entry name" value="G6P_isomerase"/>
    <property type="match status" value="1"/>
</dbReference>
<comment type="pathway">
    <text evidence="4">Carbohydrate biosynthesis; gluconeogenesis.</text>
</comment>
<keyword evidence="1 4" id="KW-0312">Gluconeogenesis</keyword>
<evidence type="ECO:0000256" key="2">
    <source>
        <dbReference type="ARBA" id="ARBA00023152"/>
    </source>
</evidence>
<dbReference type="InterPro" id="IPR001672">
    <property type="entry name" value="G6P_Isomerase"/>
</dbReference>
<evidence type="ECO:0000256" key="1">
    <source>
        <dbReference type="ARBA" id="ARBA00022432"/>
    </source>
</evidence>
<comment type="function">
    <text evidence="4">Catalyzes the reversible isomerization of glucose-6-phosphate to fructose-6-phosphate.</text>
</comment>
<evidence type="ECO:0000313" key="7">
    <source>
        <dbReference type="Proteomes" id="UP001359886"/>
    </source>
</evidence>
<feature type="active site" evidence="4">
    <location>
        <position position="506"/>
    </location>
</feature>
<keyword evidence="2 4" id="KW-0324">Glycolysis</keyword>
<comment type="caution">
    <text evidence="6">The sequence shown here is derived from an EMBL/GenBank/DDBJ whole genome shotgun (WGS) entry which is preliminary data.</text>
</comment>
<feature type="active site" description="Proton donor" evidence="4">
    <location>
        <position position="347"/>
    </location>
</feature>
<organism evidence="6 7">
    <name type="scientific">Elongatibacter sediminis</name>
    <dbReference type="NCBI Taxonomy" id="3119006"/>
    <lineage>
        <taxon>Bacteria</taxon>
        <taxon>Pseudomonadati</taxon>
        <taxon>Pseudomonadota</taxon>
        <taxon>Gammaproteobacteria</taxon>
        <taxon>Chromatiales</taxon>
        <taxon>Wenzhouxiangellaceae</taxon>
        <taxon>Elongatibacter</taxon>
    </lineage>
</organism>
<dbReference type="GO" id="GO:0006094">
    <property type="term" value="P:gluconeogenesis"/>
    <property type="evidence" value="ECO:0007669"/>
    <property type="project" value="UniProtKB-UniRule"/>
</dbReference>
<dbReference type="GO" id="GO:0097367">
    <property type="term" value="F:carbohydrate derivative binding"/>
    <property type="evidence" value="ECO:0007669"/>
    <property type="project" value="InterPro"/>
</dbReference>
<dbReference type="InterPro" id="IPR046348">
    <property type="entry name" value="SIS_dom_sf"/>
</dbReference>
<keyword evidence="7" id="KW-1185">Reference proteome</keyword>
<dbReference type="GO" id="GO:0051156">
    <property type="term" value="P:glucose 6-phosphate metabolic process"/>
    <property type="evidence" value="ECO:0007669"/>
    <property type="project" value="TreeGrafter"/>
</dbReference>
<evidence type="ECO:0000256" key="3">
    <source>
        <dbReference type="ARBA" id="ARBA00023235"/>
    </source>
</evidence>
<comment type="catalytic activity">
    <reaction evidence="4 5">
        <text>alpha-D-glucose 6-phosphate = beta-D-fructose 6-phosphate</text>
        <dbReference type="Rhea" id="RHEA:11816"/>
        <dbReference type="ChEBI" id="CHEBI:57634"/>
        <dbReference type="ChEBI" id="CHEBI:58225"/>
        <dbReference type="EC" id="5.3.1.9"/>
    </reaction>
</comment>
<accession>A0AAW9RGA4</accession>
<dbReference type="InterPro" id="IPR035482">
    <property type="entry name" value="SIS_PGI_2"/>
</dbReference>
<protein>
    <recommendedName>
        <fullName evidence="4">Glucose-6-phosphate isomerase</fullName>
        <shortName evidence="4">GPI</shortName>
        <ecNumber evidence="4">5.3.1.9</ecNumber>
    </recommendedName>
    <alternativeName>
        <fullName evidence="4">Phosphoglucose isomerase</fullName>
        <shortName evidence="4">PGI</shortName>
    </alternativeName>
    <alternativeName>
        <fullName evidence="4">Phosphohexose isomerase</fullName>
        <shortName evidence="4">PHI</shortName>
    </alternativeName>
</protein>
<name>A0AAW9RGA4_9GAMM</name>
<dbReference type="EC" id="5.3.1.9" evidence="4"/>
<comment type="similarity">
    <text evidence="4 5">Belongs to the GPI family.</text>
</comment>
<dbReference type="Gene3D" id="3.40.50.10490">
    <property type="entry name" value="Glucose-6-phosphate isomerase like protein, domain 1"/>
    <property type="match status" value="2"/>
</dbReference>
<keyword evidence="3 4" id="KW-0413">Isomerase</keyword>
<dbReference type="Pfam" id="PF00342">
    <property type="entry name" value="PGI"/>
    <property type="match status" value="1"/>
</dbReference>
<comment type="pathway">
    <text evidence="4 5">Carbohydrate degradation; glycolysis; D-glyceraldehyde 3-phosphate and glycerone phosphate from D-glucose: step 2/4.</text>
</comment>
<sequence length="541" mass="58713">MNESRNIAEKLLLLRKSNSFPVDPGRLLRSDPDRFQRFSARLPGMLMDYSRNAVDDAGLGVLHELSAASIAQARQRMFEGRRINTTEDRAVLHHVWRSRDFDALLTPDEARNCRDGIQRMRSISSSLHAGHLPGLPDEPVRDVVHIGIGGSLLGPKLLCEAFPPAGPTPRVHFLSSVDALEREQLLPRLEARTTVVVVVSKSFSTSEVLAHGERLREWQTASLDDSAAERRRFAVTANPARAESFGVPRSGILPMGEWTGGRFSVWSPVGLTAAIAMGPDAFDRLCEGGASMDRHFLNENHRSNLPVLHGLLACWNRNVGGLAGHVLAPYDSRLAGLPAWLQQVSMESNGKSVTHAGRTVNYGTSPLVFGACGTDAQHALFQAFHQGTEVVPVDFIGVVRPDHPDGDAHTLLLSHLLAQATALALGRDAEEVRAAMADGDAGSAQAGALVPHRVMPGGRPSTVLLLDRLVPETLGMLLVLYEHSVFVQSVIWDINAFDQWGVELGKELCDRIVPALSGETAPANDLASLAGLVEEIRDRSR</sequence>
<gene>
    <name evidence="4 6" type="primary">pgi</name>
    <name evidence="6" type="ORF">V3330_12510</name>
</gene>
<dbReference type="PROSITE" id="PS00174">
    <property type="entry name" value="P_GLUCOSE_ISOMERASE_2"/>
    <property type="match status" value="1"/>
</dbReference>
<dbReference type="GO" id="GO:0004347">
    <property type="term" value="F:glucose-6-phosphate isomerase activity"/>
    <property type="evidence" value="ECO:0007669"/>
    <property type="project" value="UniProtKB-UniRule"/>
</dbReference>
<dbReference type="Gene3D" id="1.10.1390.10">
    <property type="match status" value="1"/>
</dbReference>
<dbReference type="GO" id="GO:0048029">
    <property type="term" value="F:monosaccharide binding"/>
    <property type="evidence" value="ECO:0007669"/>
    <property type="project" value="TreeGrafter"/>
</dbReference>
<evidence type="ECO:0000256" key="4">
    <source>
        <dbReference type="HAMAP-Rule" id="MF_00473"/>
    </source>
</evidence>
<dbReference type="InterPro" id="IPR023096">
    <property type="entry name" value="G6P_Isomerase_C"/>
</dbReference>
<feature type="active site" evidence="4">
    <location>
        <position position="378"/>
    </location>
</feature>
<comment type="subcellular location">
    <subcellularLocation>
        <location evidence="4">Cytoplasm</location>
    </subcellularLocation>
</comment>
<dbReference type="InterPro" id="IPR018189">
    <property type="entry name" value="Phosphoglucose_isomerase_CS"/>
</dbReference>
<dbReference type="PROSITE" id="PS51463">
    <property type="entry name" value="P_GLUCOSE_ISOMERASE_3"/>
    <property type="match status" value="1"/>
</dbReference>
<evidence type="ECO:0000256" key="5">
    <source>
        <dbReference type="RuleBase" id="RU000612"/>
    </source>
</evidence>
<dbReference type="PANTHER" id="PTHR11469">
    <property type="entry name" value="GLUCOSE-6-PHOSPHATE ISOMERASE"/>
    <property type="match status" value="1"/>
</dbReference>
<proteinExistence type="inferred from homology"/>
<dbReference type="Proteomes" id="UP001359886">
    <property type="component" value="Unassembled WGS sequence"/>
</dbReference>
<evidence type="ECO:0000313" key="6">
    <source>
        <dbReference type="EMBL" id="MEJ8568449.1"/>
    </source>
</evidence>
<dbReference type="SUPFAM" id="SSF53697">
    <property type="entry name" value="SIS domain"/>
    <property type="match status" value="1"/>
</dbReference>
<dbReference type="NCBIfam" id="NF001211">
    <property type="entry name" value="PRK00179.1"/>
    <property type="match status" value="1"/>
</dbReference>
<dbReference type="AlphaFoldDB" id="A0AAW9RGA4"/>